<gene>
    <name evidence="2" type="ORF">NP493_1568g00017</name>
</gene>
<feature type="region of interest" description="Disordered" evidence="1">
    <location>
        <begin position="45"/>
        <end position="77"/>
    </location>
</feature>
<dbReference type="EMBL" id="JAODUO010001568">
    <property type="protein sequence ID" value="KAK2161638.1"/>
    <property type="molecule type" value="Genomic_DNA"/>
</dbReference>
<comment type="caution">
    <text evidence="2">The sequence shown here is derived from an EMBL/GenBank/DDBJ whole genome shotgun (WGS) entry which is preliminary data.</text>
</comment>
<dbReference type="Proteomes" id="UP001209878">
    <property type="component" value="Unassembled WGS sequence"/>
</dbReference>
<proteinExistence type="predicted"/>
<organism evidence="2 3">
    <name type="scientific">Ridgeia piscesae</name>
    <name type="common">Tubeworm</name>
    <dbReference type="NCBI Taxonomy" id="27915"/>
    <lineage>
        <taxon>Eukaryota</taxon>
        <taxon>Metazoa</taxon>
        <taxon>Spiralia</taxon>
        <taxon>Lophotrochozoa</taxon>
        <taxon>Annelida</taxon>
        <taxon>Polychaeta</taxon>
        <taxon>Sedentaria</taxon>
        <taxon>Canalipalpata</taxon>
        <taxon>Sabellida</taxon>
        <taxon>Siboglinidae</taxon>
        <taxon>Ridgeia</taxon>
    </lineage>
</organism>
<evidence type="ECO:0000313" key="3">
    <source>
        <dbReference type="Proteomes" id="UP001209878"/>
    </source>
</evidence>
<accession>A0AAD9K055</accession>
<keyword evidence="3" id="KW-1185">Reference proteome</keyword>
<evidence type="ECO:0000313" key="2">
    <source>
        <dbReference type="EMBL" id="KAK2161638.1"/>
    </source>
</evidence>
<dbReference type="AlphaFoldDB" id="A0AAD9K055"/>
<sequence>MEDLLVRKNLPWTGHLMRMSPDRLPKKVIYAQLYCGHRKRAPLVSGSRIPSRETRSCEQQRPIHGHHSNSREINGEH</sequence>
<reference evidence="2" key="1">
    <citation type="journal article" date="2023" name="Mol. Biol. Evol.">
        <title>Third-Generation Sequencing Reveals the Adaptive Role of the Epigenome in Three Deep-Sea Polychaetes.</title>
        <authorList>
            <person name="Perez M."/>
            <person name="Aroh O."/>
            <person name="Sun Y."/>
            <person name="Lan Y."/>
            <person name="Juniper S.K."/>
            <person name="Young C.R."/>
            <person name="Angers B."/>
            <person name="Qian P.Y."/>
        </authorList>
    </citation>
    <scope>NUCLEOTIDE SEQUENCE</scope>
    <source>
        <strain evidence="2">R07B-5</strain>
    </source>
</reference>
<name>A0AAD9K055_RIDPI</name>
<protein>
    <submittedName>
        <fullName evidence="2">Uncharacterized protein</fullName>
    </submittedName>
</protein>
<evidence type="ECO:0000256" key="1">
    <source>
        <dbReference type="SAM" id="MobiDB-lite"/>
    </source>
</evidence>